<dbReference type="OrthoDB" id="3042730at2759"/>
<proteinExistence type="predicted"/>
<protein>
    <submittedName>
        <fullName evidence="1">Uncharacterized protein</fullName>
    </submittedName>
</protein>
<organism evidence="1 2">
    <name type="scientific">Rhodocollybia butyracea</name>
    <dbReference type="NCBI Taxonomy" id="206335"/>
    <lineage>
        <taxon>Eukaryota</taxon>
        <taxon>Fungi</taxon>
        <taxon>Dikarya</taxon>
        <taxon>Basidiomycota</taxon>
        <taxon>Agaricomycotina</taxon>
        <taxon>Agaricomycetes</taxon>
        <taxon>Agaricomycetidae</taxon>
        <taxon>Agaricales</taxon>
        <taxon>Marasmiineae</taxon>
        <taxon>Omphalotaceae</taxon>
        <taxon>Rhodocollybia</taxon>
    </lineage>
</organism>
<accession>A0A9P5PDT0</accession>
<gene>
    <name evidence="1" type="ORF">BDP27DRAFT_1429075</name>
</gene>
<dbReference type="AlphaFoldDB" id="A0A9P5PDT0"/>
<keyword evidence="2" id="KW-1185">Reference proteome</keyword>
<sequence>MSIPLTGPISPEKAAQNRAAKIEERWAQLAKERHYLGNNTAWYQQGNSRILVDNAISKDANQEDITPAIISVIGRVDSEDLYVQCDGGYKNSSMFYKSIADVKLTFKFGKPLGMGTVVEDFNTLIKNLRAQEKEAAVGGADDTLSIIHSSRLSPGATLFKLRHALFCPKDISDEDTGEDPDHLKDTPADIEGLATYTIANWPTMSMDAANALEGIMDTHVVNIPPFYDMRYMILEPRSYRSFLDGATAEIRFTFTHHVITEKDSKRLKNVFTADVVDVVIIYGAPP</sequence>
<comment type="caution">
    <text evidence="1">The sequence shown here is derived from an EMBL/GenBank/DDBJ whole genome shotgun (WGS) entry which is preliminary data.</text>
</comment>
<dbReference type="EMBL" id="JADNRY010000206">
    <property type="protein sequence ID" value="KAF9061327.1"/>
    <property type="molecule type" value="Genomic_DNA"/>
</dbReference>
<evidence type="ECO:0000313" key="2">
    <source>
        <dbReference type="Proteomes" id="UP000772434"/>
    </source>
</evidence>
<reference evidence="1" key="1">
    <citation type="submission" date="2020-11" db="EMBL/GenBank/DDBJ databases">
        <authorList>
            <consortium name="DOE Joint Genome Institute"/>
            <person name="Ahrendt S."/>
            <person name="Riley R."/>
            <person name="Andreopoulos W."/>
            <person name="Labutti K."/>
            <person name="Pangilinan J."/>
            <person name="Ruiz-Duenas F.J."/>
            <person name="Barrasa J.M."/>
            <person name="Sanchez-Garcia M."/>
            <person name="Camarero S."/>
            <person name="Miyauchi S."/>
            <person name="Serrano A."/>
            <person name="Linde D."/>
            <person name="Babiker R."/>
            <person name="Drula E."/>
            <person name="Ayuso-Fernandez I."/>
            <person name="Pacheco R."/>
            <person name="Padilla G."/>
            <person name="Ferreira P."/>
            <person name="Barriuso J."/>
            <person name="Kellner H."/>
            <person name="Castanera R."/>
            <person name="Alfaro M."/>
            <person name="Ramirez L."/>
            <person name="Pisabarro A.G."/>
            <person name="Kuo A."/>
            <person name="Tritt A."/>
            <person name="Lipzen A."/>
            <person name="He G."/>
            <person name="Yan M."/>
            <person name="Ng V."/>
            <person name="Cullen D."/>
            <person name="Martin F."/>
            <person name="Rosso M.-N."/>
            <person name="Henrissat B."/>
            <person name="Hibbett D."/>
            <person name="Martinez A.T."/>
            <person name="Grigoriev I.V."/>
        </authorList>
    </citation>
    <scope>NUCLEOTIDE SEQUENCE</scope>
    <source>
        <strain evidence="1">AH 40177</strain>
    </source>
</reference>
<dbReference type="Proteomes" id="UP000772434">
    <property type="component" value="Unassembled WGS sequence"/>
</dbReference>
<name>A0A9P5PDT0_9AGAR</name>
<evidence type="ECO:0000313" key="1">
    <source>
        <dbReference type="EMBL" id="KAF9061327.1"/>
    </source>
</evidence>